<name>A0A0K8VI53_BACLA</name>
<gene>
    <name evidence="1" type="ORF">c0_g1_i3</name>
</gene>
<dbReference type="EMBL" id="GDHF01013772">
    <property type="protein sequence ID" value="JAI38542.1"/>
    <property type="molecule type" value="Transcribed_RNA"/>
</dbReference>
<proteinExistence type="predicted"/>
<protein>
    <submittedName>
        <fullName evidence="1">Uncharacterized protein</fullName>
    </submittedName>
</protein>
<evidence type="ECO:0000313" key="1">
    <source>
        <dbReference type="EMBL" id="JAI38542.1"/>
    </source>
</evidence>
<sequence length="145" mass="15423">MFAVIEDVEGGGNGGECGYIGADNNREALEANNNASDVYDATVSNIPQTVFQSESTVKCKINNLSYDDADDNDDEVADDASHLNTDATERDVHAVDDGKDIDDYLSAELRADVTTASTITSDATVATTTEAENVLLENVLDNVLL</sequence>
<dbReference type="OrthoDB" id="166746at2759"/>
<accession>A0A0K8VI53</accession>
<dbReference type="AlphaFoldDB" id="A0A0K8VI53"/>
<organism evidence="1">
    <name type="scientific">Bactrocera latifrons</name>
    <name type="common">Malaysian fruit fly</name>
    <name type="synonym">Chaetodacus latifrons</name>
    <dbReference type="NCBI Taxonomy" id="174628"/>
    <lineage>
        <taxon>Eukaryota</taxon>
        <taxon>Metazoa</taxon>
        <taxon>Ecdysozoa</taxon>
        <taxon>Arthropoda</taxon>
        <taxon>Hexapoda</taxon>
        <taxon>Insecta</taxon>
        <taxon>Pterygota</taxon>
        <taxon>Neoptera</taxon>
        <taxon>Endopterygota</taxon>
        <taxon>Diptera</taxon>
        <taxon>Brachycera</taxon>
        <taxon>Muscomorpha</taxon>
        <taxon>Tephritoidea</taxon>
        <taxon>Tephritidae</taxon>
        <taxon>Bactrocera</taxon>
        <taxon>Bactrocera</taxon>
    </lineage>
</organism>
<reference evidence="1" key="1">
    <citation type="submission" date="2015-06" db="EMBL/GenBank/DDBJ databases">
        <authorList>
            <person name="Hoefler B.C."/>
            <person name="Straight P.D."/>
        </authorList>
    </citation>
    <scope>NUCLEOTIDE SEQUENCE</scope>
</reference>